<dbReference type="OrthoDB" id="5978425at2759"/>
<evidence type="ECO:0000256" key="6">
    <source>
        <dbReference type="ARBA" id="ARBA00022475"/>
    </source>
</evidence>
<evidence type="ECO:0000256" key="7">
    <source>
        <dbReference type="ARBA" id="ARBA00022525"/>
    </source>
</evidence>
<dbReference type="AlphaFoldDB" id="A0A4U5PAY5"/>
<dbReference type="InterPro" id="IPR029668">
    <property type="entry name" value="TMEM98"/>
</dbReference>
<keyword evidence="10 13" id="KW-1133">Transmembrane helix</keyword>
<comment type="similarity">
    <text evidence="4">Belongs to the TMEM98 family.</text>
</comment>
<name>A0A4U5PAY5_STECR</name>
<keyword evidence="9" id="KW-0256">Endoplasmic reticulum</keyword>
<comment type="caution">
    <text evidence="14">The sequence shown here is derived from an EMBL/GenBank/DDBJ whole genome shotgun (WGS) entry which is preliminary data.</text>
</comment>
<proteinExistence type="inferred from homology"/>
<evidence type="ECO:0000256" key="1">
    <source>
        <dbReference type="ARBA" id="ARBA00004401"/>
    </source>
</evidence>
<sequence length="250" mass="28015">MAKRSFLKQVLDMDTVVLLAMAVLGVVFLFSLTMLIIMCYRRYKFVRSNPIKFSNLKNQEPIDDVMQLKPLIAQLANDEWTYDATGMVENCVKILKLCQTLIDKLSSITIPKPSMDEPMSFAICQAANRIIHLFDDLAQSIAESPIDVRLMEARATSVVTGCWALALPFSLLDEKYREQFDGILREMEQHIFALRDAMEQAQMAANGTEPVATVIDEEAPVKQKLPTVQEEPVGPTTDECPADPMAPKVS</sequence>
<dbReference type="STRING" id="34508.A0A4U5PAY5"/>
<keyword evidence="7" id="KW-0964">Secreted</keyword>
<organism evidence="14 15">
    <name type="scientific">Steinernema carpocapsae</name>
    <name type="common">Entomopathogenic nematode</name>
    <dbReference type="NCBI Taxonomy" id="34508"/>
    <lineage>
        <taxon>Eukaryota</taxon>
        <taxon>Metazoa</taxon>
        <taxon>Ecdysozoa</taxon>
        <taxon>Nematoda</taxon>
        <taxon>Chromadorea</taxon>
        <taxon>Rhabditida</taxon>
        <taxon>Tylenchina</taxon>
        <taxon>Panagrolaimomorpha</taxon>
        <taxon>Strongyloidoidea</taxon>
        <taxon>Steinernematidae</taxon>
        <taxon>Steinernema</taxon>
    </lineage>
</organism>
<evidence type="ECO:0000256" key="10">
    <source>
        <dbReference type="ARBA" id="ARBA00022989"/>
    </source>
</evidence>
<evidence type="ECO:0000256" key="2">
    <source>
        <dbReference type="ARBA" id="ARBA00004550"/>
    </source>
</evidence>
<keyword evidence="8 13" id="KW-0812">Transmembrane</keyword>
<evidence type="ECO:0000313" key="14">
    <source>
        <dbReference type="EMBL" id="TKR93283.1"/>
    </source>
</evidence>
<reference evidence="14 15" key="2">
    <citation type="journal article" date="2019" name="G3 (Bethesda)">
        <title>Hybrid Assembly of the Genome of the Entomopathogenic Nematode Steinernema carpocapsae Identifies the X-Chromosome.</title>
        <authorList>
            <person name="Serra L."/>
            <person name="Macchietto M."/>
            <person name="Macias-Munoz A."/>
            <person name="McGill C.J."/>
            <person name="Rodriguez I.M."/>
            <person name="Rodriguez B."/>
            <person name="Murad R."/>
            <person name="Mortazavi A."/>
        </authorList>
    </citation>
    <scope>NUCLEOTIDE SEQUENCE [LARGE SCALE GENOMIC DNA]</scope>
    <source>
        <strain evidence="14 15">ALL</strain>
    </source>
</reference>
<keyword evidence="6" id="KW-1003">Cell membrane</keyword>
<dbReference type="Proteomes" id="UP000298663">
    <property type="component" value="Unassembled WGS sequence"/>
</dbReference>
<evidence type="ECO:0000256" key="12">
    <source>
        <dbReference type="SAM" id="MobiDB-lite"/>
    </source>
</evidence>
<reference evidence="14 15" key="1">
    <citation type="journal article" date="2015" name="Genome Biol.">
        <title>Comparative genomics of Steinernema reveals deeply conserved gene regulatory networks.</title>
        <authorList>
            <person name="Dillman A.R."/>
            <person name="Macchietto M."/>
            <person name="Porter C.F."/>
            <person name="Rogers A."/>
            <person name="Williams B."/>
            <person name="Antoshechkin I."/>
            <person name="Lee M.M."/>
            <person name="Goodwin Z."/>
            <person name="Lu X."/>
            <person name="Lewis E.E."/>
            <person name="Goodrich-Blair H."/>
            <person name="Stock S.P."/>
            <person name="Adams B.J."/>
            <person name="Sternberg P.W."/>
            <person name="Mortazavi A."/>
        </authorList>
    </citation>
    <scope>NUCLEOTIDE SEQUENCE [LARGE SCALE GENOMIC DNA]</scope>
    <source>
        <strain evidence="14 15">ALL</strain>
    </source>
</reference>
<dbReference type="Gene3D" id="1.20.1410.10">
    <property type="entry name" value="I/LWEQ domain"/>
    <property type="match status" value="1"/>
</dbReference>
<dbReference type="EMBL" id="AZBU02000002">
    <property type="protein sequence ID" value="TKR93283.1"/>
    <property type="molecule type" value="Genomic_DNA"/>
</dbReference>
<comment type="subcellular location">
    <subcellularLocation>
        <location evidence="1">Cell membrane</location>
        <topology evidence="1">Single-pass type II membrane protein</topology>
    </subcellularLocation>
    <subcellularLocation>
        <location evidence="3">Endoplasmic reticulum membrane</location>
        <topology evidence="3">Single-pass type II membrane protein</topology>
    </subcellularLocation>
    <subcellularLocation>
        <location evidence="2">Secreted</location>
        <location evidence="2">Extracellular exosome</location>
    </subcellularLocation>
</comment>
<gene>
    <name evidence="14" type="ORF">L596_007769</name>
</gene>
<keyword evidence="11 13" id="KW-0472">Membrane</keyword>
<dbReference type="GO" id="GO:0005576">
    <property type="term" value="C:extracellular region"/>
    <property type="evidence" value="ECO:0007669"/>
    <property type="project" value="UniProtKB-SubCell"/>
</dbReference>
<evidence type="ECO:0000256" key="13">
    <source>
        <dbReference type="SAM" id="Phobius"/>
    </source>
</evidence>
<evidence type="ECO:0000256" key="3">
    <source>
        <dbReference type="ARBA" id="ARBA00004648"/>
    </source>
</evidence>
<dbReference type="PANTHER" id="PTHR32510">
    <property type="entry name" value="TRANSMEMBRANE PROTEIN 98"/>
    <property type="match status" value="1"/>
</dbReference>
<evidence type="ECO:0000313" key="15">
    <source>
        <dbReference type="Proteomes" id="UP000298663"/>
    </source>
</evidence>
<accession>A0A4U5PAY5</accession>
<dbReference type="GO" id="GO:0005886">
    <property type="term" value="C:plasma membrane"/>
    <property type="evidence" value="ECO:0007669"/>
    <property type="project" value="UniProtKB-SubCell"/>
</dbReference>
<evidence type="ECO:0000256" key="4">
    <source>
        <dbReference type="ARBA" id="ARBA00011024"/>
    </source>
</evidence>
<evidence type="ECO:0000256" key="9">
    <source>
        <dbReference type="ARBA" id="ARBA00022824"/>
    </source>
</evidence>
<protein>
    <recommendedName>
        <fullName evidence="5">Transmembrane protein 98</fullName>
    </recommendedName>
</protein>
<evidence type="ECO:0000256" key="5">
    <source>
        <dbReference type="ARBA" id="ARBA00014380"/>
    </source>
</evidence>
<feature type="region of interest" description="Disordered" evidence="12">
    <location>
        <begin position="218"/>
        <end position="250"/>
    </location>
</feature>
<evidence type="ECO:0000256" key="11">
    <source>
        <dbReference type="ARBA" id="ARBA00023136"/>
    </source>
</evidence>
<dbReference type="GO" id="GO:0005789">
    <property type="term" value="C:endoplasmic reticulum membrane"/>
    <property type="evidence" value="ECO:0007669"/>
    <property type="project" value="UniProtKB-SubCell"/>
</dbReference>
<feature type="transmembrane region" description="Helical" evidence="13">
    <location>
        <begin position="16"/>
        <end position="40"/>
    </location>
</feature>
<evidence type="ECO:0000256" key="8">
    <source>
        <dbReference type="ARBA" id="ARBA00022692"/>
    </source>
</evidence>
<keyword evidence="15" id="KW-1185">Reference proteome</keyword>
<dbReference type="PANTHER" id="PTHR32510:SF3">
    <property type="entry name" value="TRANSMEMBRANE PROTEIN 98"/>
    <property type="match status" value="1"/>
</dbReference>